<evidence type="ECO:0000313" key="7">
    <source>
        <dbReference type="Proteomes" id="UP000241229"/>
    </source>
</evidence>
<evidence type="ECO:0000256" key="3">
    <source>
        <dbReference type="ARBA" id="ARBA00023125"/>
    </source>
</evidence>
<sequence length="289" mass="31757">MQKTRLSLNAVHLFTIVARTGSLTVAGEEIGVTSSAISHRIKKLEDQLGVSFFTRSNNSIALTDAGKRFFEEVAPAVALIERSADALRRDENEVGVHASTSLAVRWLIPSLDRFRAAYPNARVRIETGLAAGSQIGPTADIAIRYFRAGEQTGDWDILAPDVSRVVVAPGLLKTTEGAAILPKVPAIQCTRDNWDWRLWCANTGVPFECMTFTHEFDTDDAALHACVAGLGMMLGPPLLTRRQITAGALVELSTFSPVELGSYRFVRRSDRRAVRQFCRWICQEAQKVA</sequence>
<dbReference type="PRINTS" id="PR00039">
    <property type="entry name" value="HTHLYSR"/>
</dbReference>
<keyword evidence="2" id="KW-0805">Transcription regulation</keyword>
<dbReference type="PANTHER" id="PTHR30537">
    <property type="entry name" value="HTH-TYPE TRANSCRIPTIONAL REGULATOR"/>
    <property type="match status" value="1"/>
</dbReference>
<dbReference type="FunFam" id="1.10.10.10:FF:000001">
    <property type="entry name" value="LysR family transcriptional regulator"/>
    <property type="match status" value="1"/>
</dbReference>
<dbReference type="Pfam" id="PF00126">
    <property type="entry name" value="HTH_1"/>
    <property type="match status" value="1"/>
</dbReference>
<dbReference type="EMBL" id="PXYK01000018">
    <property type="protein sequence ID" value="PSJ57217.1"/>
    <property type="molecule type" value="Genomic_DNA"/>
</dbReference>
<dbReference type="Gene3D" id="1.10.10.10">
    <property type="entry name" value="Winged helix-like DNA-binding domain superfamily/Winged helix DNA-binding domain"/>
    <property type="match status" value="1"/>
</dbReference>
<dbReference type="PANTHER" id="PTHR30537:SF5">
    <property type="entry name" value="HTH-TYPE TRANSCRIPTIONAL ACTIVATOR TTDR-RELATED"/>
    <property type="match status" value="1"/>
</dbReference>
<dbReference type="InterPro" id="IPR005119">
    <property type="entry name" value="LysR_subst-bd"/>
</dbReference>
<dbReference type="InterPro" id="IPR036390">
    <property type="entry name" value="WH_DNA-bd_sf"/>
</dbReference>
<protein>
    <submittedName>
        <fullName evidence="6">Transcriptional regulator</fullName>
    </submittedName>
</protein>
<dbReference type="SUPFAM" id="SSF53850">
    <property type="entry name" value="Periplasmic binding protein-like II"/>
    <property type="match status" value="1"/>
</dbReference>
<gene>
    <name evidence="6" type="ORF">C7I84_18395</name>
</gene>
<dbReference type="InterPro" id="IPR036388">
    <property type="entry name" value="WH-like_DNA-bd_sf"/>
</dbReference>
<keyword evidence="4" id="KW-0804">Transcription</keyword>
<name>A0A2P7S429_9HYPH</name>
<comment type="similarity">
    <text evidence="1">Belongs to the LysR transcriptional regulatory family.</text>
</comment>
<proteinExistence type="inferred from homology"/>
<dbReference type="RefSeq" id="WP_106773677.1">
    <property type="nucleotide sequence ID" value="NZ_PXYK01000018.1"/>
</dbReference>
<dbReference type="SUPFAM" id="SSF46785">
    <property type="entry name" value="Winged helix' DNA-binding domain"/>
    <property type="match status" value="1"/>
</dbReference>
<dbReference type="GO" id="GO:0003677">
    <property type="term" value="F:DNA binding"/>
    <property type="evidence" value="ECO:0007669"/>
    <property type="project" value="UniProtKB-KW"/>
</dbReference>
<dbReference type="GO" id="GO:0003700">
    <property type="term" value="F:DNA-binding transcription factor activity"/>
    <property type="evidence" value="ECO:0007669"/>
    <property type="project" value="InterPro"/>
</dbReference>
<dbReference type="AlphaFoldDB" id="A0A2P7S429"/>
<dbReference type="PROSITE" id="PS50931">
    <property type="entry name" value="HTH_LYSR"/>
    <property type="match status" value="1"/>
</dbReference>
<accession>A0A2P7S429</accession>
<dbReference type="Proteomes" id="UP000241229">
    <property type="component" value="Unassembled WGS sequence"/>
</dbReference>
<dbReference type="InterPro" id="IPR058163">
    <property type="entry name" value="LysR-type_TF_proteobact-type"/>
</dbReference>
<reference evidence="6 7" key="1">
    <citation type="submission" date="2018-03" db="EMBL/GenBank/DDBJ databases">
        <title>The draft genome of Mesorhizobium sp. 6GN-30.</title>
        <authorList>
            <person name="Liu L."/>
            <person name="Li L."/>
            <person name="Wang T."/>
            <person name="Zhang X."/>
            <person name="Liang L."/>
        </authorList>
    </citation>
    <scope>NUCLEOTIDE SEQUENCE [LARGE SCALE GENOMIC DNA]</scope>
    <source>
        <strain evidence="6 7">6GN30</strain>
    </source>
</reference>
<dbReference type="Pfam" id="PF03466">
    <property type="entry name" value="LysR_substrate"/>
    <property type="match status" value="1"/>
</dbReference>
<comment type="caution">
    <text evidence="6">The sequence shown here is derived from an EMBL/GenBank/DDBJ whole genome shotgun (WGS) entry which is preliminary data.</text>
</comment>
<dbReference type="InterPro" id="IPR000847">
    <property type="entry name" value="LysR_HTH_N"/>
</dbReference>
<dbReference type="OrthoDB" id="9794694at2"/>
<evidence type="ECO:0000313" key="6">
    <source>
        <dbReference type="EMBL" id="PSJ57217.1"/>
    </source>
</evidence>
<keyword evidence="7" id="KW-1185">Reference proteome</keyword>
<evidence type="ECO:0000256" key="2">
    <source>
        <dbReference type="ARBA" id="ARBA00023015"/>
    </source>
</evidence>
<evidence type="ECO:0000256" key="4">
    <source>
        <dbReference type="ARBA" id="ARBA00023163"/>
    </source>
</evidence>
<organism evidence="6 7">
    <name type="scientific">Kumtagia ephedrae</name>
    <dbReference type="NCBI Taxonomy" id="2116701"/>
    <lineage>
        <taxon>Bacteria</taxon>
        <taxon>Pseudomonadati</taxon>
        <taxon>Pseudomonadota</taxon>
        <taxon>Alphaproteobacteria</taxon>
        <taxon>Hyphomicrobiales</taxon>
        <taxon>Phyllobacteriaceae</taxon>
        <taxon>Kumtagia</taxon>
    </lineage>
</organism>
<keyword evidence="3" id="KW-0238">DNA-binding</keyword>
<evidence type="ECO:0000256" key="1">
    <source>
        <dbReference type="ARBA" id="ARBA00009437"/>
    </source>
</evidence>
<evidence type="ECO:0000259" key="5">
    <source>
        <dbReference type="PROSITE" id="PS50931"/>
    </source>
</evidence>
<dbReference type="Gene3D" id="3.40.190.10">
    <property type="entry name" value="Periplasmic binding protein-like II"/>
    <property type="match status" value="2"/>
</dbReference>
<feature type="domain" description="HTH lysR-type" evidence="5">
    <location>
        <begin position="6"/>
        <end position="63"/>
    </location>
</feature>